<dbReference type="Proteomes" id="UP000717835">
    <property type="component" value="Unassembled WGS sequence"/>
</dbReference>
<dbReference type="PROSITE" id="PS51257">
    <property type="entry name" value="PROKAR_LIPOPROTEIN"/>
    <property type="match status" value="1"/>
</dbReference>
<reference evidence="1" key="1">
    <citation type="journal article" date="2021" name="PeerJ">
        <title>Extensive microbial diversity within the chicken gut microbiome revealed by metagenomics and culture.</title>
        <authorList>
            <person name="Gilroy R."/>
            <person name="Ravi A."/>
            <person name="Getino M."/>
            <person name="Pursley I."/>
            <person name="Horton D.L."/>
            <person name="Alikhan N.F."/>
            <person name="Baker D."/>
            <person name="Gharbi K."/>
            <person name="Hall N."/>
            <person name="Watson M."/>
            <person name="Adriaenssens E.M."/>
            <person name="Foster-Nyarko E."/>
            <person name="Jarju S."/>
            <person name="Secka A."/>
            <person name="Antonio M."/>
            <person name="Oren A."/>
            <person name="Chaudhuri R.R."/>
            <person name="La Ragione R."/>
            <person name="Hildebrand F."/>
            <person name="Pallen M.J."/>
        </authorList>
    </citation>
    <scope>NUCLEOTIDE SEQUENCE</scope>
    <source>
        <strain evidence="1">CHK55-1828</strain>
    </source>
</reference>
<proteinExistence type="predicted"/>
<protein>
    <recommendedName>
        <fullName evidence="3">Major fimbrial subunit protein N-terminal domain-containing protein</fullName>
    </recommendedName>
</protein>
<comment type="caution">
    <text evidence="1">The sequence shown here is derived from an EMBL/GenBank/DDBJ whole genome shotgun (WGS) entry which is preliminary data.</text>
</comment>
<evidence type="ECO:0000313" key="2">
    <source>
        <dbReference type="Proteomes" id="UP000717835"/>
    </source>
</evidence>
<dbReference type="RefSeq" id="WP_276826393.1">
    <property type="nucleotide sequence ID" value="NZ_DYVX01000025.1"/>
</dbReference>
<dbReference type="AlphaFoldDB" id="A0A921LB46"/>
<reference evidence="1" key="2">
    <citation type="submission" date="2021-09" db="EMBL/GenBank/DDBJ databases">
        <authorList>
            <person name="Gilroy R."/>
        </authorList>
    </citation>
    <scope>NUCLEOTIDE SEQUENCE</scope>
    <source>
        <strain evidence="1">CHK55-1828</strain>
    </source>
</reference>
<evidence type="ECO:0008006" key="3">
    <source>
        <dbReference type="Google" id="ProtNLM"/>
    </source>
</evidence>
<gene>
    <name evidence="1" type="ORF">K8W02_03035</name>
</gene>
<name>A0A921LB46_9BACT</name>
<sequence length="521" mass="57563">MDSIKKIFGRIFVLGCLVGSLTGCYEEDRAPLSGERTVQVQLDVHTRAVDALDGTPTAEESALHSLRVYAFSDVDGRSTTVGHLYLDKKDLDNTTETKSFLMDLKIKAESTEQTLRFYAVANEGAMSTPGNEKTLDANTSETELKNFTFTKLKTPTSDNGLPMFATDEVTINTGNTSPQTESGHEGHYTLNKKVEFALERPVGKLGVFAAKDKDETGELKITGLTMLEAGTRAYNYLMPQSEETLKNSEMTGTGRFELTPSQNAVTAQLTTTDARNAPAKYTPVLDVPFYPFENPWGSNDLGTPGDEHGNILQIDYTFDGDLRQGMVYMPPIIRNKYYAVCCLIHNSGKITVTYTVADWDDGGDYELEFDYPSYDLLQPFTGGTAPYAQPTVYYNNDASSTAGTYSFRFKISGPVGQEWQPTLFDATTADYELSVYQKVDGVNTLITPPYVASDTEYEIRVRALKVDNVNKEFSLGIAYTPKWDPSGSSLLLVNMQSGKTNWTGSDTFEKIVIKQVDIPTN</sequence>
<organism evidence="1 2">
    <name type="scientific">Mediterranea massiliensis</name>
    <dbReference type="NCBI Taxonomy" id="1841865"/>
    <lineage>
        <taxon>Bacteria</taxon>
        <taxon>Pseudomonadati</taxon>
        <taxon>Bacteroidota</taxon>
        <taxon>Bacteroidia</taxon>
        <taxon>Bacteroidales</taxon>
        <taxon>Bacteroidaceae</taxon>
        <taxon>Mediterranea</taxon>
    </lineage>
</organism>
<accession>A0A921LB46</accession>
<dbReference type="EMBL" id="DYVX01000025">
    <property type="protein sequence ID" value="HJF91345.1"/>
    <property type="molecule type" value="Genomic_DNA"/>
</dbReference>
<evidence type="ECO:0000313" key="1">
    <source>
        <dbReference type="EMBL" id="HJF91345.1"/>
    </source>
</evidence>